<proteinExistence type="predicted"/>
<dbReference type="Proteomes" id="UP000218334">
    <property type="component" value="Unassembled WGS sequence"/>
</dbReference>
<gene>
    <name evidence="2" type="ORF">ARMSODRAFT_978390</name>
</gene>
<dbReference type="AlphaFoldDB" id="A0A2H3B331"/>
<reference evidence="3" key="1">
    <citation type="journal article" date="2017" name="Nat. Ecol. Evol.">
        <title>Genome expansion and lineage-specific genetic innovations in the forest pathogenic fungi Armillaria.</title>
        <authorList>
            <person name="Sipos G."/>
            <person name="Prasanna A.N."/>
            <person name="Walter M.C."/>
            <person name="O'Connor E."/>
            <person name="Balint B."/>
            <person name="Krizsan K."/>
            <person name="Kiss B."/>
            <person name="Hess J."/>
            <person name="Varga T."/>
            <person name="Slot J."/>
            <person name="Riley R."/>
            <person name="Boka B."/>
            <person name="Rigling D."/>
            <person name="Barry K."/>
            <person name="Lee J."/>
            <person name="Mihaltcheva S."/>
            <person name="LaButti K."/>
            <person name="Lipzen A."/>
            <person name="Waldron R."/>
            <person name="Moloney N.M."/>
            <person name="Sperisen C."/>
            <person name="Kredics L."/>
            <person name="Vagvoelgyi C."/>
            <person name="Patrignani A."/>
            <person name="Fitzpatrick D."/>
            <person name="Nagy I."/>
            <person name="Doyle S."/>
            <person name="Anderson J.B."/>
            <person name="Grigoriev I.V."/>
            <person name="Gueldener U."/>
            <person name="Muensterkoetter M."/>
            <person name="Nagy L.G."/>
        </authorList>
    </citation>
    <scope>NUCLEOTIDE SEQUENCE [LARGE SCALE GENOMIC DNA]</scope>
    <source>
        <strain evidence="3">28-4</strain>
    </source>
</reference>
<feature type="compositionally biased region" description="Polar residues" evidence="1">
    <location>
        <begin position="83"/>
        <end position="94"/>
    </location>
</feature>
<protein>
    <submittedName>
        <fullName evidence="2">Uncharacterized protein</fullName>
    </submittedName>
</protein>
<feature type="region of interest" description="Disordered" evidence="1">
    <location>
        <begin position="72"/>
        <end position="99"/>
    </location>
</feature>
<keyword evidence="3" id="KW-1185">Reference proteome</keyword>
<evidence type="ECO:0000256" key="1">
    <source>
        <dbReference type="SAM" id="MobiDB-lite"/>
    </source>
</evidence>
<evidence type="ECO:0000313" key="3">
    <source>
        <dbReference type="Proteomes" id="UP000218334"/>
    </source>
</evidence>
<sequence>MSLIRLPGGSPWLNIANAASFLIHLALFKQANDWSNKRKPKIADDVLLIGAIVTAILRLSIRRLRARWIQRKRRGDGRDSHAQEATASACKSSIGTGGGSRCGVENMGRMRQFILDGAPVGTVPERAKTAVCGANPSCCSRMEDKESFSVYEVLRAGAGSIGERGGYDRFSTSVQPLIWNFETVSSTLQIPVILQTSPSSLSLLKNQKDAPINSCRSMSAWVEQEMYLSPSALFITALSVLMVQTLQGRIGHRELARVNHDALLGNPSNMAVYRDEKKALPGGIVELALAEEAQVGNSVPVDDPESIEMSELLAKEEGTTQDSVQHYHGEQTDEHWLYRKLESYIPAAKGRAGHVVVD</sequence>
<accession>A0A2H3B331</accession>
<name>A0A2H3B331_9AGAR</name>
<organism evidence="2 3">
    <name type="scientific">Armillaria solidipes</name>
    <dbReference type="NCBI Taxonomy" id="1076256"/>
    <lineage>
        <taxon>Eukaryota</taxon>
        <taxon>Fungi</taxon>
        <taxon>Dikarya</taxon>
        <taxon>Basidiomycota</taxon>
        <taxon>Agaricomycotina</taxon>
        <taxon>Agaricomycetes</taxon>
        <taxon>Agaricomycetidae</taxon>
        <taxon>Agaricales</taxon>
        <taxon>Marasmiineae</taxon>
        <taxon>Physalacriaceae</taxon>
        <taxon>Armillaria</taxon>
    </lineage>
</organism>
<evidence type="ECO:0000313" key="2">
    <source>
        <dbReference type="EMBL" id="PBK65275.1"/>
    </source>
</evidence>
<dbReference type="EMBL" id="KZ293446">
    <property type="protein sequence ID" value="PBK65275.1"/>
    <property type="molecule type" value="Genomic_DNA"/>
</dbReference>